<name>A0A371ED32_MUCPR</name>
<gene>
    <name evidence="1" type="ORF">CR513_57572</name>
</gene>
<feature type="non-terminal residue" evidence="1">
    <location>
        <position position="1"/>
    </location>
</feature>
<sequence length="86" mass="9872">MDDQEGPWPREVTFIALRRGAFLRFCFSLTPTKQSKHKYIILATGNTKDKAEFRPVEIGSRGKKLSGIVVANYTIFNQAVLDQEYY</sequence>
<evidence type="ECO:0000313" key="2">
    <source>
        <dbReference type="Proteomes" id="UP000257109"/>
    </source>
</evidence>
<dbReference type="EMBL" id="QJKJ01014640">
    <property type="protein sequence ID" value="RDX63938.1"/>
    <property type="molecule type" value="Genomic_DNA"/>
</dbReference>
<comment type="caution">
    <text evidence="1">The sequence shown here is derived from an EMBL/GenBank/DDBJ whole genome shotgun (WGS) entry which is preliminary data.</text>
</comment>
<evidence type="ECO:0000313" key="1">
    <source>
        <dbReference type="EMBL" id="RDX63938.1"/>
    </source>
</evidence>
<proteinExistence type="predicted"/>
<organism evidence="1 2">
    <name type="scientific">Mucuna pruriens</name>
    <name type="common">Velvet bean</name>
    <name type="synonym">Dolichos pruriens</name>
    <dbReference type="NCBI Taxonomy" id="157652"/>
    <lineage>
        <taxon>Eukaryota</taxon>
        <taxon>Viridiplantae</taxon>
        <taxon>Streptophyta</taxon>
        <taxon>Embryophyta</taxon>
        <taxon>Tracheophyta</taxon>
        <taxon>Spermatophyta</taxon>
        <taxon>Magnoliopsida</taxon>
        <taxon>eudicotyledons</taxon>
        <taxon>Gunneridae</taxon>
        <taxon>Pentapetalae</taxon>
        <taxon>rosids</taxon>
        <taxon>fabids</taxon>
        <taxon>Fabales</taxon>
        <taxon>Fabaceae</taxon>
        <taxon>Papilionoideae</taxon>
        <taxon>50 kb inversion clade</taxon>
        <taxon>NPAAA clade</taxon>
        <taxon>indigoferoid/millettioid clade</taxon>
        <taxon>Phaseoleae</taxon>
        <taxon>Mucuna</taxon>
    </lineage>
</organism>
<keyword evidence="2" id="KW-1185">Reference proteome</keyword>
<accession>A0A371ED32</accession>
<dbReference type="Proteomes" id="UP000257109">
    <property type="component" value="Unassembled WGS sequence"/>
</dbReference>
<reference evidence="1" key="1">
    <citation type="submission" date="2018-05" db="EMBL/GenBank/DDBJ databases">
        <title>Draft genome of Mucuna pruriens seed.</title>
        <authorList>
            <person name="Nnadi N.E."/>
            <person name="Vos R."/>
            <person name="Hasami M.H."/>
            <person name="Devisetty U.K."/>
            <person name="Aguiy J.C."/>
        </authorList>
    </citation>
    <scope>NUCLEOTIDE SEQUENCE [LARGE SCALE GENOMIC DNA]</scope>
    <source>
        <strain evidence="1">JCA_2017</strain>
    </source>
</reference>
<dbReference type="OrthoDB" id="1730789at2759"/>
<dbReference type="AlphaFoldDB" id="A0A371ED32"/>
<protein>
    <submittedName>
        <fullName evidence="1">Uncharacterized protein</fullName>
    </submittedName>
</protein>